<comment type="caution">
    <text evidence="1">The sequence shown here is derived from an EMBL/GenBank/DDBJ whole genome shotgun (WGS) entry which is preliminary data.</text>
</comment>
<dbReference type="Proteomes" id="UP001221757">
    <property type="component" value="Unassembled WGS sequence"/>
</dbReference>
<evidence type="ECO:0000313" key="2">
    <source>
        <dbReference type="Proteomes" id="UP001221757"/>
    </source>
</evidence>
<proteinExistence type="predicted"/>
<protein>
    <submittedName>
        <fullName evidence="1">Uncharacterized protein</fullName>
    </submittedName>
</protein>
<name>A0AAD7GQW9_MYCRO</name>
<gene>
    <name evidence="1" type="ORF">B0H17DRAFT_1128463</name>
</gene>
<evidence type="ECO:0000313" key="1">
    <source>
        <dbReference type="EMBL" id="KAJ7701175.1"/>
    </source>
</evidence>
<sequence>MVPGAPCLATVSFSQLPLSTIFPFALSPKKSVLSNHPELADSLKMQFSTPIRLSNLSSHLNMRVLDVSSLTSIWEVGSKAHRTALCSDHVLPDKDNNPNVRTLKAARARLL</sequence>
<dbReference type="EMBL" id="JARKIE010000018">
    <property type="protein sequence ID" value="KAJ7701175.1"/>
    <property type="molecule type" value="Genomic_DNA"/>
</dbReference>
<accession>A0AAD7GQW9</accession>
<dbReference type="AlphaFoldDB" id="A0AAD7GQW9"/>
<organism evidence="1 2">
    <name type="scientific">Mycena rosella</name>
    <name type="common">Pink bonnet</name>
    <name type="synonym">Agaricus rosellus</name>
    <dbReference type="NCBI Taxonomy" id="1033263"/>
    <lineage>
        <taxon>Eukaryota</taxon>
        <taxon>Fungi</taxon>
        <taxon>Dikarya</taxon>
        <taxon>Basidiomycota</taxon>
        <taxon>Agaricomycotina</taxon>
        <taxon>Agaricomycetes</taxon>
        <taxon>Agaricomycetidae</taxon>
        <taxon>Agaricales</taxon>
        <taxon>Marasmiineae</taxon>
        <taxon>Mycenaceae</taxon>
        <taxon>Mycena</taxon>
    </lineage>
</organism>
<keyword evidence="2" id="KW-1185">Reference proteome</keyword>
<reference evidence="1" key="1">
    <citation type="submission" date="2023-03" db="EMBL/GenBank/DDBJ databases">
        <title>Massive genome expansion in bonnet fungi (Mycena s.s.) driven by repeated elements and novel gene families across ecological guilds.</title>
        <authorList>
            <consortium name="Lawrence Berkeley National Laboratory"/>
            <person name="Harder C.B."/>
            <person name="Miyauchi S."/>
            <person name="Viragh M."/>
            <person name="Kuo A."/>
            <person name="Thoen E."/>
            <person name="Andreopoulos B."/>
            <person name="Lu D."/>
            <person name="Skrede I."/>
            <person name="Drula E."/>
            <person name="Henrissat B."/>
            <person name="Morin E."/>
            <person name="Kohler A."/>
            <person name="Barry K."/>
            <person name="LaButti K."/>
            <person name="Morin E."/>
            <person name="Salamov A."/>
            <person name="Lipzen A."/>
            <person name="Mereny Z."/>
            <person name="Hegedus B."/>
            <person name="Baldrian P."/>
            <person name="Stursova M."/>
            <person name="Weitz H."/>
            <person name="Taylor A."/>
            <person name="Grigoriev I.V."/>
            <person name="Nagy L.G."/>
            <person name="Martin F."/>
            <person name="Kauserud H."/>
        </authorList>
    </citation>
    <scope>NUCLEOTIDE SEQUENCE</scope>
    <source>
        <strain evidence="1">CBHHK067</strain>
    </source>
</reference>